<keyword evidence="5" id="KW-1185">Reference proteome</keyword>
<reference evidence="3 5" key="2">
    <citation type="journal article" date="2019" name="Plant Biotechnol. J.">
        <title>The red bayberry genome and genetic basis of sex determination.</title>
        <authorList>
            <person name="Jia H.M."/>
            <person name="Jia H.J."/>
            <person name="Cai Q.L."/>
            <person name="Wang Y."/>
            <person name="Zhao H.B."/>
            <person name="Yang W.F."/>
            <person name="Wang G.Y."/>
            <person name="Li Y.H."/>
            <person name="Zhan D.L."/>
            <person name="Shen Y.T."/>
            <person name="Niu Q.F."/>
            <person name="Chang L."/>
            <person name="Qiu J."/>
            <person name="Zhao L."/>
            <person name="Xie H.B."/>
            <person name="Fu W.Y."/>
            <person name="Jin J."/>
            <person name="Li X.W."/>
            <person name="Jiao Y."/>
            <person name="Zhou C.C."/>
            <person name="Tu T."/>
            <person name="Chai C.Y."/>
            <person name="Gao J.L."/>
            <person name="Fan L.J."/>
            <person name="van de Weg E."/>
            <person name="Wang J.Y."/>
            <person name="Gao Z.S."/>
        </authorList>
    </citation>
    <scope>NUCLEOTIDE SEQUENCE [LARGE SCALE GENOMIC DNA]</scope>
    <source>
        <tissue evidence="3">Leaves</tissue>
    </source>
</reference>
<dbReference type="Proteomes" id="UP000516437">
    <property type="component" value="Chromosome 7"/>
</dbReference>
<evidence type="ECO:0000256" key="1">
    <source>
        <dbReference type="SAM" id="MobiDB-lite"/>
    </source>
</evidence>
<dbReference type="AlphaFoldDB" id="A0A6A1VPH5"/>
<evidence type="ECO:0000313" key="3">
    <source>
        <dbReference type="EMBL" id="KAB1214799.1"/>
    </source>
</evidence>
<protein>
    <submittedName>
        <fullName evidence="3">Uncharacterized protein</fullName>
    </submittedName>
</protein>
<reference evidence="3" key="1">
    <citation type="submission" date="2018-07" db="EMBL/GenBank/DDBJ databases">
        <authorList>
            <person name="Gao Z.-S."/>
            <person name="Jia H.-M."/>
            <person name="Jia H.-J."/>
            <person name="Cai Q.-L."/>
            <person name="Wang Y."/>
            <person name="Zhao H.-B."/>
        </authorList>
    </citation>
    <scope>NUCLEOTIDE SEQUENCE</scope>
    <source>
        <tissue evidence="3">Leaves</tissue>
    </source>
</reference>
<dbReference type="Proteomes" id="UP000516437">
    <property type="component" value="Chromosome 5"/>
</dbReference>
<dbReference type="OrthoDB" id="1269099at2759"/>
<organism evidence="3 5">
    <name type="scientific">Morella rubra</name>
    <name type="common">Chinese bayberry</name>
    <dbReference type="NCBI Taxonomy" id="262757"/>
    <lineage>
        <taxon>Eukaryota</taxon>
        <taxon>Viridiplantae</taxon>
        <taxon>Streptophyta</taxon>
        <taxon>Embryophyta</taxon>
        <taxon>Tracheophyta</taxon>
        <taxon>Spermatophyta</taxon>
        <taxon>Magnoliopsida</taxon>
        <taxon>eudicotyledons</taxon>
        <taxon>Gunneridae</taxon>
        <taxon>Pentapetalae</taxon>
        <taxon>rosids</taxon>
        <taxon>fabids</taxon>
        <taxon>Fagales</taxon>
        <taxon>Myricaceae</taxon>
        <taxon>Morella</taxon>
    </lineage>
</organism>
<dbReference type="EMBL" id="RXIC02000025">
    <property type="protein sequence ID" value="KAB1205967.1"/>
    <property type="molecule type" value="Genomic_DNA"/>
</dbReference>
<accession>A0A6A1VPH5</accession>
<dbReference type="EMBL" id="RXIC02000023">
    <property type="protein sequence ID" value="KAB1214799.1"/>
    <property type="molecule type" value="Genomic_DNA"/>
</dbReference>
<dbReference type="PANTHER" id="PTHR34196">
    <property type="entry name" value="OS02G0697700 PROTEIN"/>
    <property type="match status" value="1"/>
</dbReference>
<reference evidence="3" key="3">
    <citation type="submission" date="2019-09" db="EMBL/GenBank/DDBJ databases">
        <authorList>
            <person name="Gao Z."/>
        </authorList>
    </citation>
    <scope>NUCLEOTIDE SEQUENCE</scope>
    <source>
        <tissue evidence="3">Leaves</tissue>
    </source>
</reference>
<evidence type="ECO:0000313" key="4">
    <source>
        <dbReference type="EMBL" id="KAB1214806.1"/>
    </source>
</evidence>
<proteinExistence type="predicted"/>
<dbReference type="PANTHER" id="PTHR34196:SF4">
    <property type="entry name" value="OS06G0208200 PROTEIN"/>
    <property type="match status" value="1"/>
</dbReference>
<evidence type="ECO:0000313" key="2">
    <source>
        <dbReference type="EMBL" id="KAB1205967.1"/>
    </source>
</evidence>
<name>A0A6A1VPH5_9ROSI</name>
<dbReference type="EMBL" id="RXIC02000023">
    <property type="protein sequence ID" value="KAB1214806.1"/>
    <property type="molecule type" value="Genomic_DNA"/>
</dbReference>
<gene>
    <name evidence="3" type="ORF">CJ030_MR5G017542</name>
    <name evidence="4" type="ORF">CJ030_MR5G017549</name>
    <name evidence="2" type="ORF">CJ030_MR7G016947</name>
</gene>
<feature type="compositionally biased region" description="Basic and acidic residues" evidence="1">
    <location>
        <begin position="208"/>
        <end position="217"/>
    </location>
</feature>
<feature type="region of interest" description="Disordered" evidence="1">
    <location>
        <begin position="208"/>
        <end position="234"/>
    </location>
</feature>
<comment type="caution">
    <text evidence="3">The sequence shown here is derived from an EMBL/GenBank/DDBJ whole genome shotgun (WGS) entry which is preliminary data.</text>
</comment>
<sequence>MEDENTFFGWSNHFDQICGHCCVAVLYEHLLTTESTSGSTFGSSNYRTVSRFSYGGLRLTLCRLECHFARTIWRESGYPFDISHVSLLSSADLISTILQADVFLGLLKSRLRDFILNVAILRDELWFSRNKLVHDGRFSPPIAFGLSKSLRVTSSLYAQCQGTFPDRDESKVPLTDEEAREPKYRVGMDCHHLGFEVDMEFWPVEHPVEPPEEDRPVKCPMSDSSVLNDGGMNESRFSESLRKRTEVPAVANRQSTVAVHPDPPVPAVRKRHHTLTDGDHIMMSPLTRMPALPPLPNQNITIFQMLQQFDKFES</sequence>
<evidence type="ECO:0000313" key="5">
    <source>
        <dbReference type="Proteomes" id="UP000516437"/>
    </source>
</evidence>